<feature type="compositionally biased region" description="Basic and acidic residues" evidence="2">
    <location>
        <begin position="88"/>
        <end position="101"/>
    </location>
</feature>
<name>A0AAD7GN41_MYCRO</name>
<feature type="compositionally biased region" description="Polar residues" evidence="2">
    <location>
        <begin position="938"/>
        <end position="951"/>
    </location>
</feature>
<feature type="region of interest" description="Disordered" evidence="2">
    <location>
        <begin position="594"/>
        <end position="633"/>
    </location>
</feature>
<feature type="compositionally biased region" description="Polar residues" evidence="2">
    <location>
        <begin position="1049"/>
        <end position="1072"/>
    </location>
</feature>
<feature type="compositionally biased region" description="Basic and acidic residues" evidence="2">
    <location>
        <begin position="612"/>
        <end position="624"/>
    </location>
</feature>
<evidence type="ECO:0000313" key="4">
    <source>
        <dbReference type="Proteomes" id="UP001221757"/>
    </source>
</evidence>
<dbReference type="EMBL" id="JARKIE010000015">
    <property type="protein sequence ID" value="KAJ7702408.1"/>
    <property type="molecule type" value="Genomic_DNA"/>
</dbReference>
<gene>
    <name evidence="3" type="ORF">B0H17DRAFT_1327334</name>
</gene>
<keyword evidence="1" id="KW-0175">Coiled coil</keyword>
<comment type="caution">
    <text evidence="3">The sequence shown here is derived from an EMBL/GenBank/DDBJ whole genome shotgun (WGS) entry which is preliminary data.</text>
</comment>
<feature type="region of interest" description="Disordered" evidence="2">
    <location>
        <begin position="88"/>
        <end position="147"/>
    </location>
</feature>
<feature type="region of interest" description="Disordered" evidence="2">
    <location>
        <begin position="366"/>
        <end position="390"/>
    </location>
</feature>
<feature type="region of interest" description="Disordered" evidence="2">
    <location>
        <begin position="282"/>
        <end position="332"/>
    </location>
</feature>
<evidence type="ECO:0000256" key="2">
    <source>
        <dbReference type="SAM" id="MobiDB-lite"/>
    </source>
</evidence>
<feature type="compositionally biased region" description="Low complexity" evidence="2">
    <location>
        <begin position="600"/>
        <end position="611"/>
    </location>
</feature>
<feature type="compositionally biased region" description="Low complexity" evidence="2">
    <location>
        <begin position="366"/>
        <end position="383"/>
    </location>
</feature>
<dbReference type="Proteomes" id="UP001221757">
    <property type="component" value="Unassembled WGS sequence"/>
</dbReference>
<sequence>MWTKLSHALKSKQAQDGGHEQPAEPLAGPSTSPSKSTLGRKVFHRDDGSLRLNSPLKLPSIQKVKSTFNLNGNGSQLTLTPDTLLEPAKDLSRRASKDDLSASRPKATRRSSFNILITRRPSIDALRSPPETPRSVSPNSSHTRNRAATFGGSVRSILREPNTPTAAPATGKSVRFFGNDVPTPGQSLEHLPVISRSTPPEETFLQHLQRSDSGTSYASSAMPRFASRYRRPSVAEVFSPLGSSTDSPHPEQAPQLANFFEQLGVPAIPSLNAGLHVPNSDLPDALSSTPLRDVSNGGRETGSKESLAQAADISLRGQDKPPRLPSISHDRSTSFSFGQTVFYSMDHSDSKRPSSAKSSLISNADSSITSASSSTSSTSSSPSIGRHRSLSDGVLRSMMRGSSAQVAEETSSASSFSFIDKCDPVVSQPDPFSANANTYYTPQTMIPTTPPQNTPRHVRRASKEESIIFSLKTQLDLQNELCGQFEADLRARDELVEVLGTRLAEAEEEDAKKRKFLRAWKKRVSELERTCRFLEDEVEGSRQDSMERSVMDEASSEALQMLHRQISGLEREREGLRRTEAVLREEVGRLERLAGESRSEAASLRESLSSRSESEKEGKQKGDEQAAEVEEEKRRHAELEMAWQAEKEDMIFAMDNIKLNNIGLVADLDDFKHQLRARDDEIAALKAEVSGANSRAERASGLLAVAEAGKCALAMERDSLKLQVVKLQEKTAKCNDAERKVFELEDDLQGLWDIRESLEKEREQLQAQIREEEGRVEAFTLKLKASEKERQSALDKVSRLEDDIRRRDIKAAEDSQRAADVEELREQMGRMRREALGAEASKQMEIDAQAKTLLEFKVEIERLKGQNRELQQDSADKEVQIVQTTKERVQDKQDLAGLNIALDSKQQELELLKRRLGVRGTAGNTPAQTAHQRRDSVVSITSRTSRLSFTSEAGADSSRERKASGESCTKIPAPSKNRRLSSSTSVLPTPPKPTRGSMGPPPPLRARSSIVGSGTPTTTPRTLTRSSSSSLACTTAGVKAKVSKPATPNPNSASSHSVTQGEKENANVSGSRRLSRIPTLA</sequence>
<protein>
    <submittedName>
        <fullName evidence="3">Uncharacterized protein</fullName>
    </submittedName>
</protein>
<evidence type="ECO:0000256" key="1">
    <source>
        <dbReference type="SAM" id="Coils"/>
    </source>
</evidence>
<evidence type="ECO:0000313" key="3">
    <source>
        <dbReference type="EMBL" id="KAJ7702408.1"/>
    </source>
</evidence>
<organism evidence="3 4">
    <name type="scientific">Mycena rosella</name>
    <name type="common">Pink bonnet</name>
    <name type="synonym">Agaricus rosellus</name>
    <dbReference type="NCBI Taxonomy" id="1033263"/>
    <lineage>
        <taxon>Eukaryota</taxon>
        <taxon>Fungi</taxon>
        <taxon>Dikarya</taxon>
        <taxon>Basidiomycota</taxon>
        <taxon>Agaricomycotina</taxon>
        <taxon>Agaricomycetes</taxon>
        <taxon>Agaricomycetidae</taxon>
        <taxon>Agaricales</taxon>
        <taxon>Marasmiineae</taxon>
        <taxon>Mycenaceae</taxon>
        <taxon>Mycena</taxon>
    </lineage>
</organism>
<feature type="compositionally biased region" description="Pro residues" evidence="2">
    <location>
        <begin position="988"/>
        <end position="1004"/>
    </location>
</feature>
<feature type="coiled-coil region" evidence="1">
    <location>
        <begin position="727"/>
        <end position="915"/>
    </location>
</feature>
<feature type="coiled-coil region" evidence="1">
    <location>
        <begin position="517"/>
        <end position="586"/>
    </location>
</feature>
<feature type="compositionally biased region" description="Low complexity" evidence="2">
    <location>
        <begin position="1012"/>
        <end position="1031"/>
    </location>
</feature>
<feature type="compositionally biased region" description="Basic and acidic residues" evidence="2">
    <location>
        <begin position="317"/>
        <end position="332"/>
    </location>
</feature>
<keyword evidence="4" id="KW-1185">Reference proteome</keyword>
<dbReference type="AlphaFoldDB" id="A0AAD7GN41"/>
<feature type="region of interest" description="Disordered" evidence="2">
    <location>
        <begin position="1"/>
        <end position="58"/>
    </location>
</feature>
<feature type="region of interest" description="Disordered" evidence="2">
    <location>
        <begin position="920"/>
        <end position="1081"/>
    </location>
</feature>
<accession>A0AAD7GN41</accession>
<proteinExistence type="predicted"/>
<reference evidence="3" key="1">
    <citation type="submission" date="2023-03" db="EMBL/GenBank/DDBJ databases">
        <title>Massive genome expansion in bonnet fungi (Mycena s.s.) driven by repeated elements and novel gene families across ecological guilds.</title>
        <authorList>
            <consortium name="Lawrence Berkeley National Laboratory"/>
            <person name="Harder C.B."/>
            <person name="Miyauchi S."/>
            <person name="Viragh M."/>
            <person name="Kuo A."/>
            <person name="Thoen E."/>
            <person name="Andreopoulos B."/>
            <person name="Lu D."/>
            <person name="Skrede I."/>
            <person name="Drula E."/>
            <person name="Henrissat B."/>
            <person name="Morin E."/>
            <person name="Kohler A."/>
            <person name="Barry K."/>
            <person name="LaButti K."/>
            <person name="Morin E."/>
            <person name="Salamov A."/>
            <person name="Lipzen A."/>
            <person name="Mereny Z."/>
            <person name="Hegedus B."/>
            <person name="Baldrian P."/>
            <person name="Stursova M."/>
            <person name="Weitz H."/>
            <person name="Taylor A."/>
            <person name="Grigoriev I.V."/>
            <person name="Nagy L.G."/>
            <person name="Martin F."/>
            <person name="Kauserud H."/>
        </authorList>
    </citation>
    <scope>NUCLEOTIDE SEQUENCE</scope>
    <source>
        <strain evidence="3">CBHHK067</strain>
    </source>
</reference>